<dbReference type="AlphaFoldDB" id="A0A8J9YKP6"/>
<dbReference type="InterPro" id="IPR014347">
    <property type="entry name" value="Tautomerase/MIF_sf"/>
</dbReference>
<comment type="similarity">
    <text evidence="1">Belongs to the MIF family.</text>
</comment>
<dbReference type="Pfam" id="PF01187">
    <property type="entry name" value="MIF"/>
    <property type="match status" value="1"/>
</dbReference>
<proteinExistence type="inferred from homology"/>
<evidence type="ECO:0000256" key="1">
    <source>
        <dbReference type="ARBA" id="ARBA00005851"/>
    </source>
</evidence>
<dbReference type="Gene3D" id="3.30.429.10">
    <property type="entry name" value="Macrophage Migration Inhibitory Factor"/>
    <property type="match status" value="1"/>
</dbReference>
<name>A0A8J9YKP6_BRALA</name>
<dbReference type="Proteomes" id="UP000838412">
    <property type="component" value="Chromosome 1"/>
</dbReference>
<evidence type="ECO:0000313" key="2">
    <source>
        <dbReference type="EMBL" id="CAH1231726.1"/>
    </source>
</evidence>
<dbReference type="SUPFAM" id="SSF55331">
    <property type="entry name" value="Tautomerase/MIF"/>
    <property type="match status" value="1"/>
</dbReference>
<dbReference type="EMBL" id="OV696686">
    <property type="protein sequence ID" value="CAH1231726.1"/>
    <property type="molecule type" value="Genomic_DNA"/>
</dbReference>
<dbReference type="InterPro" id="IPR001398">
    <property type="entry name" value="Macrophage_inhib_fac"/>
</dbReference>
<gene>
    <name evidence="2" type="primary">Hypp396</name>
    <name evidence="2" type="ORF">BLAG_LOCUS1318</name>
</gene>
<organism evidence="2 3">
    <name type="scientific">Branchiostoma lanceolatum</name>
    <name type="common">Common lancelet</name>
    <name type="synonym">Amphioxus lanceolatum</name>
    <dbReference type="NCBI Taxonomy" id="7740"/>
    <lineage>
        <taxon>Eukaryota</taxon>
        <taxon>Metazoa</taxon>
        <taxon>Chordata</taxon>
        <taxon>Cephalochordata</taxon>
        <taxon>Leptocardii</taxon>
        <taxon>Amphioxiformes</taxon>
        <taxon>Branchiostomatidae</taxon>
        <taxon>Branchiostoma</taxon>
    </lineage>
</organism>
<keyword evidence="3" id="KW-1185">Reference proteome</keyword>
<dbReference type="OrthoDB" id="9974249at2759"/>
<sequence>MPYALVRANFDVPDEFDRKLSKFMSEQFKKHEGFLCVDVQVNKRSLRSGTTDRFVYCDLRVADTMLTNESDRSRWFKAFGDFFVQELGVEPLRCIVMFQPTTADCEAIEGKLVTQWTPPADWYGL</sequence>
<evidence type="ECO:0000313" key="3">
    <source>
        <dbReference type="Proteomes" id="UP000838412"/>
    </source>
</evidence>
<accession>A0A8J9YKP6</accession>
<protein>
    <submittedName>
        <fullName evidence="2">Hypp396 protein</fullName>
    </submittedName>
</protein>
<reference evidence="2" key="1">
    <citation type="submission" date="2022-01" db="EMBL/GenBank/DDBJ databases">
        <authorList>
            <person name="Braso-Vives M."/>
        </authorList>
    </citation>
    <scope>NUCLEOTIDE SEQUENCE</scope>
</reference>